<dbReference type="PANTHER" id="PTHR44490">
    <property type="entry name" value="EUKARYOTIC TRANSLATION ELONGATION FACTOR 1 EPSILON-1"/>
    <property type="match status" value="1"/>
</dbReference>
<keyword evidence="3" id="KW-1185">Reference proteome</keyword>
<organism evidence="3">
    <name type="scientific">Drosophila grimshawi</name>
    <name type="common">Hawaiian fruit fly</name>
    <name type="synonym">Idiomyia grimshawi</name>
    <dbReference type="NCBI Taxonomy" id="7222"/>
    <lineage>
        <taxon>Eukaryota</taxon>
        <taxon>Metazoa</taxon>
        <taxon>Ecdysozoa</taxon>
        <taxon>Arthropoda</taxon>
        <taxon>Hexapoda</taxon>
        <taxon>Insecta</taxon>
        <taxon>Pterygota</taxon>
        <taxon>Neoptera</taxon>
        <taxon>Endopterygota</taxon>
        <taxon>Diptera</taxon>
        <taxon>Brachycera</taxon>
        <taxon>Muscomorpha</taxon>
        <taxon>Ephydroidea</taxon>
        <taxon>Drosophilidae</taxon>
        <taxon>Drosophila</taxon>
        <taxon>Hawaiian Drosophila</taxon>
    </lineage>
</organism>
<dbReference type="AlphaFoldDB" id="B4J9P4"/>
<proteinExistence type="predicted"/>
<dbReference type="PROSITE" id="PS50405">
    <property type="entry name" value="GST_CTER"/>
    <property type="match status" value="1"/>
</dbReference>
<dbReference type="GO" id="GO:0005737">
    <property type="term" value="C:cytoplasm"/>
    <property type="evidence" value="ECO:0007669"/>
    <property type="project" value="TreeGrafter"/>
</dbReference>
<dbReference type="FunCoup" id="B4J9P4">
    <property type="interactions" value="1195"/>
</dbReference>
<dbReference type="InterPro" id="IPR010987">
    <property type="entry name" value="Glutathione-S-Trfase_C-like"/>
</dbReference>
<dbReference type="SUPFAM" id="SSF47616">
    <property type="entry name" value="GST C-terminal domain-like"/>
    <property type="match status" value="1"/>
</dbReference>
<dbReference type="Gene3D" id="1.20.1050.10">
    <property type="match status" value="1"/>
</dbReference>
<gene>
    <name evidence="2" type="primary">Dgri\GH21448</name>
    <name evidence="2" type="ORF">Dgri_GH21448</name>
</gene>
<protein>
    <submittedName>
        <fullName evidence="2">GH21448</fullName>
    </submittedName>
</protein>
<dbReference type="Proteomes" id="UP000001070">
    <property type="component" value="Unassembled WGS sequence"/>
</dbReference>
<reference evidence="2 3" key="1">
    <citation type="journal article" date="2007" name="Nature">
        <title>Evolution of genes and genomes on the Drosophila phylogeny.</title>
        <authorList>
            <consortium name="Drosophila 12 Genomes Consortium"/>
            <person name="Clark A.G."/>
            <person name="Eisen M.B."/>
            <person name="Smith D.R."/>
            <person name="Bergman C.M."/>
            <person name="Oliver B."/>
            <person name="Markow T.A."/>
            <person name="Kaufman T.C."/>
            <person name="Kellis M."/>
            <person name="Gelbart W."/>
            <person name="Iyer V.N."/>
            <person name="Pollard D.A."/>
            <person name="Sackton T.B."/>
            <person name="Larracuente A.M."/>
            <person name="Singh N.D."/>
            <person name="Abad J.P."/>
            <person name="Abt D.N."/>
            <person name="Adryan B."/>
            <person name="Aguade M."/>
            <person name="Akashi H."/>
            <person name="Anderson W.W."/>
            <person name="Aquadro C.F."/>
            <person name="Ardell D.H."/>
            <person name="Arguello R."/>
            <person name="Artieri C.G."/>
            <person name="Barbash D.A."/>
            <person name="Barker D."/>
            <person name="Barsanti P."/>
            <person name="Batterham P."/>
            <person name="Batzoglou S."/>
            <person name="Begun D."/>
            <person name="Bhutkar A."/>
            <person name="Blanco E."/>
            <person name="Bosak S.A."/>
            <person name="Bradley R.K."/>
            <person name="Brand A.D."/>
            <person name="Brent M.R."/>
            <person name="Brooks A.N."/>
            <person name="Brown R.H."/>
            <person name="Butlin R.K."/>
            <person name="Caggese C."/>
            <person name="Calvi B.R."/>
            <person name="Bernardo de Carvalho A."/>
            <person name="Caspi A."/>
            <person name="Castrezana S."/>
            <person name="Celniker S.E."/>
            <person name="Chang J.L."/>
            <person name="Chapple C."/>
            <person name="Chatterji S."/>
            <person name="Chinwalla A."/>
            <person name="Civetta A."/>
            <person name="Clifton S.W."/>
            <person name="Comeron J.M."/>
            <person name="Costello J.C."/>
            <person name="Coyne J.A."/>
            <person name="Daub J."/>
            <person name="David R.G."/>
            <person name="Delcher A.L."/>
            <person name="Delehaunty K."/>
            <person name="Do C.B."/>
            <person name="Ebling H."/>
            <person name="Edwards K."/>
            <person name="Eickbush T."/>
            <person name="Evans J.D."/>
            <person name="Filipski A."/>
            <person name="Findeiss S."/>
            <person name="Freyhult E."/>
            <person name="Fulton L."/>
            <person name="Fulton R."/>
            <person name="Garcia A.C."/>
            <person name="Gardiner A."/>
            <person name="Garfield D.A."/>
            <person name="Garvin B.E."/>
            <person name="Gibson G."/>
            <person name="Gilbert D."/>
            <person name="Gnerre S."/>
            <person name="Godfrey J."/>
            <person name="Good R."/>
            <person name="Gotea V."/>
            <person name="Gravely B."/>
            <person name="Greenberg A.J."/>
            <person name="Griffiths-Jones S."/>
            <person name="Gross S."/>
            <person name="Guigo R."/>
            <person name="Gustafson E.A."/>
            <person name="Haerty W."/>
            <person name="Hahn M.W."/>
            <person name="Halligan D.L."/>
            <person name="Halpern A.L."/>
            <person name="Halter G.M."/>
            <person name="Han M.V."/>
            <person name="Heger A."/>
            <person name="Hillier L."/>
            <person name="Hinrichs A.S."/>
            <person name="Holmes I."/>
            <person name="Hoskins R.A."/>
            <person name="Hubisz M.J."/>
            <person name="Hultmark D."/>
            <person name="Huntley M.A."/>
            <person name="Jaffe D.B."/>
            <person name="Jagadeeshan S."/>
            <person name="Jeck W.R."/>
            <person name="Johnson J."/>
            <person name="Jones C.D."/>
            <person name="Jordan W.C."/>
            <person name="Karpen G.H."/>
            <person name="Kataoka E."/>
            <person name="Keightley P.D."/>
            <person name="Kheradpour P."/>
            <person name="Kirkness E.F."/>
            <person name="Koerich L.B."/>
            <person name="Kristiansen K."/>
            <person name="Kudrna D."/>
            <person name="Kulathinal R.J."/>
            <person name="Kumar S."/>
            <person name="Kwok R."/>
            <person name="Lander E."/>
            <person name="Langley C.H."/>
            <person name="Lapoint R."/>
            <person name="Lazzaro B.P."/>
            <person name="Lee S.J."/>
            <person name="Levesque L."/>
            <person name="Li R."/>
            <person name="Lin C.F."/>
            <person name="Lin M.F."/>
            <person name="Lindblad-Toh K."/>
            <person name="Llopart A."/>
            <person name="Long M."/>
            <person name="Low L."/>
            <person name="Lozovsky E."/>
            <person name="Lu J."/>
            <person name="Luo M."/>
            <person name="Machado C.A."/>
            <person name="Makalowski W."/>
            <person name="Marzo M."/>
            <person name="Matsuda M."/>
            <person name="Matzkin L."/>
            <person name="McAllister B."/>
            <person name="McBride C.S."/>
            <person name="McKernan B."/>
            <person name="McKernan K."/>
            <person name="Mendez-Lago M."/>
            <person name="Minx P."/>
            <person name="Mollenhauer M.U."/>
            <person name="Montooth K."/>
            <person name="Mount S.M."/>
            <person name="Mu X."/>
            <person name="Myers E."/>
            <person name="Negre B."/>
            <person name="Newfeld S."/>
            <person name="Nielsen R."/>
            <person name="Noor M.A."/>
            <person name="O'Grady P."/>
            <person name="Pachter L."/>
            <person name="Papaceit M."/>
            <person name="Parisi M.J."/>
            <person name="Parisi M."/>
            <person name="Parts L."/>
            <person name="Pedersen J.S."/>
            <person name="Pesole G."/>
            <person name="Phillippy A.M."/>
            <person name="Ponting C.P."/>
            <person name="Pop M."/>
            <person name="Porcelli D."/>
            <person name="Powell J.R."/>
            <person name="Prohaska S."/>
            <person name="Pruitt K."/>
            <person name="Puig M."/>
            <person name="Quesneville H."/>
            <person name="Ram K.R."/>
            <person name="Rand D."/>
            <person name="Rasmussen M.D."/>
            <person name="Reed L.K."/>
            <person name="Reenan R."/>
            <person name="Reily A."/>
            <person name="Remington K.A."/>
            <person name="Rieger T.T."/>
            <person name="Ritchie M.G."/>
            <person name="Robin C."/>
            <person name="Rogers Y.H."/>
            <person name="Rohde C."/>
            <person name="Rozas J."/>
            <person name="Rubenfield M.J."/>
            <person name="Ruiz A."/>
            <person name="Russo S."/>
            <person name="Salzberg S.L."/>
            <person name="Sanchez-Gracia A."/>
            <person name="Saranga D.J."/>
            <person name="Sato H."/>
            <person name="Schaeffer S.W."/>
            <person name="Schatz M.C."/>
            <person name="Schlenke T."/>
            <person name="Schwartz R."/>
            <person name="Segarra C."/>
            <person name="Singh R.S."/>
            <person name="Sirot L."/>
            <person name="Sirota M."/>
            <person name="Sisneros N.B."/>
            <person name="Smith C.D."/>
            <person name="Smith T.F."/>
            <person name="Spieth J."/>
            <person name="Stage D.E."/>
            <person name="Stark A."/>
            <person name="Stephan W."/>
            <person name="Strausberg R.L."/>
            <person name="Strempel S."/>
            <person name="Sturgill D."/>
            <person name="Sutton G."/>
            <person name="Sutton G.G."/>
            <person name="Tao W."/>
            <person name="Teichmann S."/>
            <person name="Tobari Y.N."/>
            <person name="Tomimura Y."/>
            <person name="Tsolas J.M."/>
            <person name="Valente V.L."/>
            <person name="Venter E."/>
            <person name="Venter J.C."/>
            <person name="Vicario S."/>
            <person name="Vieira F.G."/>
            <person name="Vilella A.J."/>
            <person name="Villasante A."/>
            <person name="Walenz B."/>
            <person name="Wang J."/>
            <person name="Wasserman M."/>
            <person name="Watts T."/>
            <person name="Wilson D."/>
            <person name="Wilson R.K."/>
            <person name="Wing R.A."/>
            <person name="Wolfner M.F."/>
            <person name="Wong A."/>
            <person name="Wong G.K."/>
            <person name="Wu C.I."/>
            <person name="Wu G."/>
            <person name="Yamamoto D."/>
            <person name="Yang H.P."/>
            <person name="Yang S.P."/>
            <person name="Yorke J.A."/>
            <person name="Yoshida K."/>
            <person name="Zdobnov E."/>
            <person name="Zhang P."/>
            <person name="Zhang Y."/>
            <person name="Zimin A.V."/>
            <person name="Baldwin J."/>
            <person name="Abdouelleil A."/>
            <person name="Abdulkadir J."/>
            <person name="Abebe A."/>
            <person name="Abera B."/>
            <person name="Abreu J."/>
            <person name="Acer S.C."/>
            <person name="Aftuck L."/>
            <person name="Alexander A."/>
            <person name="An P."/>
            <person name="Anderson E."/>
            <person name="Anderson S."/>
            <person name="Arachi H."/>
            <person name="Azer M."/>
            <person name="Bachantsang P."/>
            <person name="Barry A."/>
            <person name="Bayul T."/>
            <person name="Berlin A."/>
            <person name="Bessette D."/>
            <person name="Bloom T."/>
            <person name="Blye J."/>
            <person name="Boguslavskiy L."/>
            <person name="Bonnet C."/>
            <person name="Boukhgalter B."/>
            <person name="Bourzgui I."/>
            <person name="Brown A."/>
            <person name="Cahill P."/>
            <person name="Channer S."/>
            <person name="Cheshatsang Y."/>
            <person name="Chuda L."/>
            <person name="Citroen M."/>
            <person name="Collymore A."/>
            <person name="Cooke P."/>
            <person name="Costello M."/>
            <person name="D'Aco K."/>
            <person name="Daza R."/>
            <person name="De Haan G."/>
            <person name="DeGray S."/>
            <person name="DeMaso C."/>
            <person name="Dhargay N."/>
            <person name="Dooley K."/>
            <person name="Dooley E."/>
            <person name="Doricent M."/>
            <person name="Dorje P."/>
            <person name="Dorjee K."/>
            <person name="Dupes A."/>
            <person name="Elong R."/>
            <person name="Falk J."/>
            <person name="Farina A."/>
            <person name="Faro S."/>
            <person name="Ferguson D."/>
            <person name="Fisher S."/>
            <person name="Foley C.D."/>
            <person name="Franke A."/>
            <person name="Friedrich D."/>
            <person name="Gadbois L."/>
            <person name="Gearin G."/>
            <person name="Gearin C.R."/>
            <person name="Giannoukos G."/>
            <person name="Goode T."/>
            <person name="Graham J."/>
            <person name="Grandbois E."/>
            <person name="Grewal S."/>
            <person name="Gyaltsen K."/>
            <person name="Hafez N."/>
            <person name="Hagos B."/>
            <person name="Hall J."/>
            <person name="Henson C."/>
            <person name="Hollinger A."/>
            <person name="Honan T."/>
            <person name="Huard M.D."/>
            <person name="Hughes L."/>
            <person name="Hurhula B."/>
            <person name="Husby M.E."/>
            <person name="Kamat A."/>
            <person name="Kanga B."/>
            <person name="Kashin S."/>
            <person name="Khazanovich D."/>
            <person name="Kisner P."/>
            <person name="Lance K."/>
            <person name="Lara M."/>
            <person name="Lee W."/>
            <person name="Lennon N."/>
            <person name="Letendre F."/>
            <person name="LeVine R."/>
            <person name="Lipovsky A."/>
            <person name="Liu X."/>
            <person name="Liu J."/>
            <person name="Liu S."/>
            <person name="Lokyitsang T."/>
            <person name="Lokyitsang Y."/>
            <person name="Lubonja R."/>
            <person name="Lui A."/>
            <person name="MacDonald P."/>
            <person name="Magnisalis V."/>
            <person name="Maru K."/>
            <person name="Matthews C."/>
            <person name="McCusker W."/>
            <person name="McDonough S."/>
            <person name="Mehta T."/>
            <person name="Meldrim J."/>
            <person name="Meneus L."/>
            <person name="Mihai O."/>
            <person name="Mihalev A."/>
            <person name="Mihova T."/>
            <person name="Mittelman R."/>
            <person name="Mlenga V."/>
            <person name="Montmayeur A."/>
            <person name="Mulrain L."/>
            <person name="Navidi A."/>
            <person name="Naylor J."/>
            <person name="Negash T."/>
            <person name="Nguyen T."/>
            <person name="Nguyen N."/>
            <person name="Nicol R."/>
            <person name="Norbu C."/>
            <person name="Norbu N."/>
            <person name="Novod N."/>
            <person name="O'Neill B."/>
            <person name="Osman S."/>
            <person name="Markiewicz E."/>
            <person name="Oyono O.L."/>
            <person name="Patti C."/>
            <person name="Phunkhang P."/>
            <person name="Pierre F."/>
            <person name="Priest M."/>
            <person name="Raghuraman S."/>
            <person name="Rege F."/>
            <person name="Reyes R."/>
            <person name="Rise C."/>
            <person name="Rogov P."/>
            <person name="Ross K."/>
            <person name="Ryan E."/>
            <person name="Settipalli S."/>
            <person name="Shea T."/>
            <person name="Sherpa N."/>
            <person name="Shi L."/>
            <person name="Shih D."/>
            <person name="Sparrow T."/>
            <person name="Spaulding J."/>
            <person name="Stalker J."/>
            <person name="Stange-Thomann N."/>
            <person name="Stavropoulos S."/>
            <person name="Stone C."/>
            <person name="Strader C."/>
            <person name="Tesfaye S."/>
            <person name="Thomson T."/>
            <person name="Thoulutsang Y."/>
            <person name="Thoulutsang D."/>
            <person name="Topham K."/>
            <person name="Topping I."/>
            <person name="Tsamla T."/>
            <person name="Vassiliev H."/>
            <person name="Vo A."/>
            <person name="Wangchuk T."/>
            <person name="Wangdi T."/>
            <person name="Weiand M."/>
            <person name="Wilkinson J."/>
            <person name="Wilson A."/>
            <person name="Yadav S."/>
            <person name="Young G."/>
            <person name="Yu Q."/>
            <person name="Zembek L."/>
            <person name="Zhong D."/>
            <person name="Zimmer A."/>
            <person name="Zwirko Z."/>
            <person name="Jaffe D.B."/>
            <person name="Alvarez P."/>
            <person name="Brockman W."/>
            <person name="Butler J."/>
            <person name="Chin C."/>
            <person name="Gnerre S."/>
            <person name="Grabherr M."/>
            <person name="Kleber M."/>
            <person name="Mauceli E."/>
            <person name="MacCallum I."/>
        </authorList>
    </citation>
    <scope>NUCLEOTIDE SEQUENCE [LARGE SCALE GENOMIC DNA]</scope>
    <source>
        <strain evidence="3">Tucson 15287-2541.00</strain>
    </source>
</reference>
<dbReference type="SMR" id="B4J9P4"/>
<dbReference type="GO" id="GO:0043517">
    <property type="term" value="P:positive regulation of DNA damage response, signal transduction by p53 class mediator"/>
    <property type="evidence" value="ECO:0007669"/>
    <property type="project" value="InterPro"/>
</dbReference>
<dbReference type="GO" id="GO:0005634">
    <property type="term" value="C:nucleus"/>
    <property type="evidence" value="ECO:0007669"/>
    <property type="project" value="TreeGrafter"/>
</dbReference>
<dbReference type="PhylomeDB" id="B4J9P4"/>
<dbReference type="CDD" id="cd10305">
    <property type="entry name" value="GST_C_AIMP3"/>
    <property type="match status" value="1"/>
</dbReference>
<dbReference type="STRING" id="7222.B4J9P4"/>
<evidence type="ECO:0000313" key="2">
    <source>
        <dbReference type="EMBL" id="EDW01458.1"/>
    </source>
</evidence>
<dbReference type="InterPro" id="IPR036282">
    <property type="entry name" value="Glutathione-S-Trfase_C_sf"/>
</dbReference>
<name>B4J9P4_DROGR</name>
<dbReference type="OrthoDB" id="19141at2759"/>
<dbReference type="Pfam" id="PF21972">
    <property type="entry name" value="Arc1p_N_like"/>
    <property type="match status" value="1"/>
</dbReference>
<feature type="domain" description="GST C-terminal" evidence="1">
    <location>
        <begin position="48"/>
        <end position="168"/>
    </location>
</feature>
<dbReference type="InterPro" id="IPR053837">
    <property type="entry name" value="AIMP3/p18_C"/>
</dbReference>
<dbReference type="EMBL" id="CH916367">
    <property type="protein sequence ID" value="EDW01458.1"/>
    <property type="molecule type" value="Genomic_DNA"/>
</dbReference>
<sequence length="179" mass="20158">MCDVVTVQKIANCLGIDPGKIELNDEQVVTRTGAANKTVAGFATILESLARESKSETAQNSIVSREVQAQVYQWIEFAVLYVAPGSKDKYVSKQLLADFNKMFLSKSYLVGHFITLADLAVYYAISELVKSLSPVDKENYLNLSRWFDHLQQRPEIHQGEPMLNFTTIYLHNWATGTHI</sequence>
<dbReference type="KEGG" id="dgr:6560729"/>
<evidence type="ECO:0000313" key="3">
    <source>
        <dbReference type="Proteomes" id="UP000001070"/>
    </source>
</evidence>
<dbReference type="eggNOG" id="KOG0867">
    <property type="taxonomic scope" value="Eukaryota"/>
</dbReference>
<dbReference type="HOGENOM" id="CLU_098079_1_0_1"/>
<dbReference type="OMA" id="NWATGTH"/>
<dbReference type="GO" id="GO:0017101">
    <property type="term" value="C:aminoacyl-tRNA synthetase multienzyme complex"/>
    <property type="evidence" value="ECO:0007669"/>
    <property type="project" value="InterPro"/>
</dbReference>
<dbReference type="InterPro" id="IPR042450">
    <property type="entry name" value="EEF1E1"/>
</dbReference>
<dbReference type="PANTHER" id="PTHR44490:SF1">
    <property type="entry name" value="EUKARYOTIC TRANSLATION ELONGATION FACTOR 1 EPSILON-1"/>
    <property type="match status" value="1"/>
</dbReference>
<evidence type="ECO:0000259" key="1">
    <source>
        <dbReference type="PROSITE" id="PS50405"/>
    </source>
</evidence>
<accession>B4J9P4</accession>
<dbReference type="InParanoid" id="B4J9P4"/>
<dbReference type="InterPro" id="IPR053836">
    <property type="entry name" value="Arc1-like_N"/>
</dbReference>